<dbReference type="Gene3D" id="3.90.199.10">
    <property type="entry name" value="Topoisomerase II, domain 5"/>
    <property type="match status" value="1"/>
</dbReference>
<dbReference type="SUPFAM" id="SSF56719">
    <property type="entry name" value="Type II DNA topoisomerase"/>
    <property type="match status" value="1"/>
</dbReference>
<comment type="function">
    <text evidence="9">A type II topoisomerase that negatively supercoils closed circular double-stranded (ds) DNA in an ATP-dependent manner to modulate DNA topology and maintain chromosomes in an underwound state. Negative supercoiling favors strand separation, and DNA replication, transcription, recombination and repair, all of which involve strand separation. Also able to catalyze the interconversion of other topological isomers of dsDNA rings, including catenanes and knotted rings. Type II topoisomerases break and join 2 DNA strands simultaneously in an ATP-dependent manner.</text>
</comment>
<dbReference type="FunFam" id="3.30.1360.40:FF:000002">
    <property type="entry name" value="DNA gyrase subunit A"/>
    <property type="match status" value="1"/>
</dbReference>
<keyword evidence="6 9" id="KW-0238">DNA-binding</keyword>
<evidence type="ECO:0000256" key="1">
    <source>
        <dbReference type="ARBA" id="ARBA00000185"/>
    </source>
</evidence>
<dbReference type="InterPro" id="IPR005743">
    <property type="entry name" value="GyrA"/>
</dbReference>
<protein>
    <recommendedName>
        <fullName evidence="9">DNA gyrase subunit A</fullName>
        <ecNumber evidence="9">5.6.2.2</ecNumber>
    </recommendedName>
</protein>
<evidence type="ECO:0000256" key="2">
    <source>
        <dbReference type="ARBA" id="ARBA00008263"/>
    </source>
</evidence>
<comment type="caution">
    <text evidence="12">The sequence shown here is derived from an EMBL/GenBank/DDBJ whole genome shotgun (WGS) entry which is preliminary data.</text>
</comment>
<dbReference type="NCBIfam" id="NF004043">
    <property type="entry name" value="PRK05560.1"/>
    <property type="match status" value="1"/>
</dbReference>
<dbReference type="GO" id="GO:0006261">
    <property type="term" value="P:DNA-templated DNA replication"/>
    <property type="evidence" value="ECO:0007669"/>
    <property type="project" value="UniProtKB-UniRule"/>
</dbReference>
<evidence type="ECO:0000256" key="6">
    <source>
        <dbReference type="ARBA" id="ARBA00023125"/>
    </source>
</evidence>
<evidence type="ECO:0000313" key="12">
    <source>
        <dbReference type="EMBL" id="HHS52471.1"/>
    </source>
</evidence>
<comment type="miscellaneous">
    <text evidence="9">Few gyrases are as efficient as E.coli at forming negative supercoils. Not all organisms have 2 type II topoisomerases; in organisms with a single type II topoisomerase this enzyme also has to decatenate newly replicated chromosomes.</text>
</comment>
<evidence type="ECO:0000259" key="11">
    <source>
        <dbReference type="PROSITE" id="PS52040"/>
    </source>
</evidence>
<dbReference type="InterPro" id="IPR013757">
    <property type="entry name" value="Topo_IIA_A_a_sf"/>
</dbReference>
<dbReference type="CDD" id="cd00187">
    <property type="entry name" value="TOP4c"/>
    <property type="match status" value="1"/>
</dbReference>
<evidence type="ECO:0000256" key="4">
    <source>
        <dbReference type="ARBA" id="ARBA00022840"/>
    </source>
</evidence>
<dbReference type="Gene3D" id="2.120.10.90">
    <property type="entry name" value="DNA gyrase/topoisomerase IV, subunit A, C-terminal"/>
    <property type="match status" value="1"/>
</dbReference>
<dbReference type="SMART" id="SM00434">
    <property type="entry name" value="TOP4c"/>
    <property type="match status" value="1"/>
</dbReference>
<dbReference type="HAMAP" id="MF_01897">
    <property type="entry name" value="GyrA"/>
    <property type="match status" value="1"/>
</dbReference>
<dbReference type="InterPro" id="IPR013758">
    <property type="entry name" value="Topo_IIA_A/C_ab"/>
</dbReference>
<dbReference type="GO" id="GO:0003677">
    <property type="term" value="F:DNA binding"/>
    <property type="evidence" value="ECO:0007669"/>
    <property type="project" value="UniProtKB-UniRule"/>
</dbReference>
<comment type="subcellular location">
    <subcellularLocation>
        <location evidence="9">Cytoplasm</location>
    </subcellularLocation>
</comment>
<dbReference type="GO" id="GO:0009330">
    <property type="term" value="C:DNA topoisomerase type II (double strand cut, ATP-hydrolyzing) complex"/>
    <property type="evidence" value="ECO:0007669"/>
    <property type="project" value="TreeGrafter"/>
</dbReference>
<dbReference type="GO" id="GO:0005737">
    <property type="term" value="C:cytoplasm"/>
    <property type="evidence" value="ECO:0007669"/>
    <property type="project" value="UniProtKB-SubCell"/>
</dbReference>
<dbReference type="InterPro" id="IPR013760">
    <property type="entry name" value="Topo_IIA-like_dom_sf"/>
</dbReference>
<comment type="caution">
    <text evidence="9">Lacks conserved residue(s) required for the propagation of feature annotation.</text>
</comment>
<dbReference type="GO" id="GO:0006265">
    <property type="term" value="P:DNA topological change"/>
    <property type="evidence" value="ECO:0007669"/>
    <property type="project" value="UniProtKB-UniRule"/>
</dbReference>
<dbReference type="EMBL" id="DTLI01000153">
    <property type="protein sequence ID" value="HHS52471.1"/>
    <property type="molecule type" value="Genomic_DNA"/>
</dbReference>
<name>A0A7C6A9F7_UNCW3</name>
<dbReference type="EC" id="5.6.2.2" evidence="9"/>
<dbReference type="NCBIfam" id="TIGR01063">
    <property type="entry name" value="gyrA"/>
    <property type="match status" value="1"/>
</dbReference>
<dbReference type="Pfam" id="PF03989">
    <property type="entry name" value="DNA_gyraseA_C"/>
    <property type="match status" value="6"/>
</dbReference>
<feature type="active site" description="O-(5'-phospho-DNA)-tyrosine intermediate" evidence="9 10">
    <location>
        <position position="121"/>
    </location>
</feature>
<dbReference type="GO" id="GO:0005524">
    <property type="term" value="F:ATP binding"/>
    <property type="evidence" value="ECO:0007669"/>
    <property type="project" value="UniProtKB-UniRule"/>
</dbReference>
<keyword evidence="5 9" id="KW-0799">Topoisomerase</keyword>
<dbReference type="FunFam" id="1.10.268.10:FF:000001">
    <property type="entry name" value="DNA gyrase subunit A"/>
    <property type="match status" value="1"/>
</dbReference>
<evidence type="ECO:0000256" key="8">
    <source>
        <dbReference type="ARBA" id="ARBA00063644"/>
    </source>
</evidence>
<dbReference type="PANTHER" id="PTHR43493">
    <property type="entry name" value="DNA GYRASE/TOPOISOMERASE SUBUNIT A"/>
    <property type="match status" value="1"/>
</dbReference>
<comment type="catalytic activity">
    <reaction evidence="1 9 10">
        <text>ATP-dependent breakage, passage and rejoining of double-stranded DNA.</text>
        <dbReference type="EC" id="5.6.2.2"/>
    </reaction>
</comment>
<dbReference type="SUPFAM" id="SSF101904">
    <property type="entry name" value="GyrA/ParC C-terminal domain-like"/>
    <property type="match status" value="1"/>
</dbReference>
<gene>
    <name evidence="9 12" type="primary">gyrA</name>
    <name evidence="12" type="ORF">ENW73_06360</name>
</gene>
<evidence type="ECO:0000256" key="5">
    <source>
        <dbReference type="ARBA" id="ARBA00023029"/>
    </source>
</evidence>
<dbReference type="InterPro" id="IPR035516">
    <property type="entry name" value="Gyrase/topoIV_suA_C"/>
</dbReference>
<dbReference type="Gene3D" id="3.30.1360.40">
    <property type="match status" value="1"/>
</dbReference>
<sequence>MRQESNIVPVYIEDEVKKSYLDYAMSVIIGRALPDVRDGLKPAQRRILYSMYELGLFYNRPFKKSATVVGDVLGKYHPHGDMAVYDTLVRMAQDFSLRYPLIDGQGNFGSIDGDAAAAYRYTEARLTPLAEELLHDLEKDTVDFVPNFDGRLKEPRVLPASFPNLLANGSAGIAVGMATNIPPHNFAELVNGLVALIDNPKLTIDELAKYIKGPDFPTGATIVGRDGILEAYRTGRGKIVLRGKVRFEEVKAGRDRLVIYEIPYQINKTSLLERIAELVREKKINDIADLRDESDREGMRIVLELKRDANKELILNQLYQYTELQSTYGIIFLVLVDNVPKVLNLKELCEQFLEFRYNTVFRRTKYELKQAEDKAHILEGLKIALANIDKVIELIKKSKDTEIAKQGLMTRFKLSALQAQAILDMKLARLTNLERTKIEEEYLELIKLIAKLKSLLASRRAIMELIKEELLALKKRFGDERKTEIVPGKVEELSIEDLIAEEDVVVTITHRGYIKRMAVSAYRRQSRGGVGRAGIEVSEEDFAEGLITCATHDYIMFFTDKGRCYWLKVYEIPEGSYQAKGRPIVNLLSIAKDEKITSFLPVKEFEPKAYVFMVTKLGRVKKTSLAEFSNPRKTGIIAISLSPKDELIDTFITSGKDEVILLTRLGYAQKFSEKDVRAMGRTAAGVKGISLRPKDEVIAGVVVKEDESLLTIYERGYGKRTEYNSFPKRKRGGKGVIAGKIVEKAGPLVKALGVKEKDEVILITKSGQVLRLKIADVRKQSRHSVGVKLIAVKEDDTVVDGGRIASE</sequence>
<dbReference type="InterPro" id="IPR002205">
    <property type="entry name" value="Topo_IIA_dom_A"/>
</dbReference>
<dbReference type="FunFam" id="2.120.10.90:FF:000005">
    <property type="entry name" value="DNA topoisomerase 4 subunit A"/>
    <property type="match status" value="1"/>
</dbReference>
<keyword evidence="3 9" id="KW-0547">Nucleotide-binding</keyword>
<dbReference type="Pfam" id="PF00521">
    <property type="entry name" value="DNA_topoisoIV"/>
    <property type="match status" value="1"/>
</dbReference>
<dbReference type="Gene3D" id="1.10.268.10">
    <property type="entry name" value="Topoisomerase, domain 3"/>
    <property type="match status" value="1"/>
</dbReference>
<accession>A0A7C6A9F7</accession>
<comment type="similarity">
    <text evidence="2 9">Belongs to the type II topoisomerase GyrA/ParC subunit family.</text>
</comment>
<dbReference type="FunFam" id="3.90.199.10:FF:000001">
    <property type="entry name" value="DNA gyrase subunit A"/>
    <property type="match status" value="1"/>
</dbReference>
<dbReference type="PROSITE" id="PS52040">
    <property type="entry name" value="TOPO_IIA"/>
    <property type="match status" value="1"/>
</dbReference>
<dbReference type="GO" id="GO:0005694">
    <property type="term" value="C:chromosome"/>
    <property type="evidence" value="ECO:0007669"/>
    <property type="project" value="InterPro"/>
</dbReference>
<reference evidence="12" key="1">
    <citation type="journal article" date="2020" name="mSystems">
        <title>Genome- and Community-Level Interaction Insights into Carbon Utilization and Element Cycling Functions of Hydrothermarchaeota in Hydrothermal Sediment.</title>
        <authorList>
            <person name="Zhou Z."/>
            <person name="Liu Y."/>
            <person name="Xu W."/>
            <person name="Pan J."/>
            <person name="Luo Z.H."/>
            <person name="Li M."/>
        </authorList>
    </citation>
    <scope>NUCLEOTIDE SEQUENCE [LARGE SCALE GENOMIC DNA]</scope>
    <source>
        <strain evidence="12">SpSt-876</strain>
    </source>
</reference>
<keyword evidence="7 9" id="KW-0413">Isomerase</keyword>
<comment type="subunit">
    <text evidence="8">Heterotetramer composed of ParC and ParE.</text>
</comment>
<comment type="subunit">
    <text evidence="9">Heterotetramer, composed of two GyrA and two GyrB chains. In the heterotetramer, GyrA contains the active site tyrosine that forms a transient covalent intermediate with DNA, while GyrB binds cofactors and catalyzes ATP hydrolysis.</text>
</comment>
<dbReference type="InterPro" id="IPR050220">
    <property type="entry name" value="Type_II_DNA_Topoisomerases"/>
</dbReference>
<evidence type="ECO:0000256" key="7">
    <source>
        <dbReference type="ARBA" id="ARBA00023235"/>
    </source>
</evidence>
<keyword evidence="4 9" id="KW-0067">ATP-binding</keyword>
<proteinExistence type="inferred from homology"/>
<dbReference type="NCBIfam" id="NF004044">
    <property type="entry name" value="PRK05561.1"/>
    <property type="match status" value="1"/>
</dbReference>
<organism evidence="12">
    <name type="scientific">candidate division WOR-3 bacterium</name>
    <dbReference type="NCBI Taxonomy" id="2052148"/>
    <lineage>
        <taxon>Bacteria</taxon>
        <taxon>Bacteria division WOR-3</taxon>
    </lineage>
</organism>
<keyword evidence="9" id="KW-0963">Cytoplasm</keyword>
<dbReference type="AlphaFoldDB" id="A0A7C6A9F7"/>
<feature type="domain" description="Topo IIA-type catalytic" evidence="11">
    <location>
        <begin position="33"/>
        <end position="498"/>
    </location>
</feature>
<evidence type="ECO:0000256" key="9">
    <source>
        <dbReference type="HAMAP-Rule" id="MF_01897"/>
    </source>
</evidence>
<evidence type="ECO:0000256" key="3">
    <source>
        <dbReference type="ARBA" id="ARBA00022741"/>
    </source>
</evidence>
<evidence type="ECO:0000256" key="10">
    <source>
        <dbReference type="PROSITE-ProRule" id="PRU01384"/>
    </source>
</evidence>
<dbReference type="GO" id="GO:0034335">
    <property type="term" value="F:DNA negative supercoiling activity"/>
    <property type="evidence" value="ECO:0007669"/>
    <property type="project" value="UniProtKB-ARBA"/>
</dbReference>
<dbReference type="PANTHER" id="PTHR43493:SF5">
    <property type="entry name" value="DNA GYRASE SUBUNIT A, CHLOROPLASTIC_MITOCHONDRIAL"/>
    <property type="match status" value="1"/>
</dbReference>
<dbReference type="InterPro" id="IPR006691">
    <property type="entry name" value="GyrA/parC_rep"/>
</dbReference>